<dbReference type="EnsemblPlants" id="Pp3c2_29870V3.1">
    <property type="protein sequence ID" value="PAC:32937441.CDS.1"/>
    <property type="gene ID" value="Pp3c2_29870"/>
</dbReference>
<evidence type="ECO:0000313" key="1">
    <source>
        <dbReference type="EMBL" id="PNR60608.1"/>
    </source>
</evidence>
<reference evidence="1 3" key="1">
    <citation type="journal article" date="2008" name="Science">
        <title>The Physcomitrella genome reveals evolutionary insights into the conquest of land by plants.</title>
        <authorList>
            <person name="Rensing S."/>
            <person name="Lang D."/>
            <person name="Zimmer A."/>
            <person name="Terry A."/>
            <person name="Salamov A."/>
            <person name="Shapiro H."/>
            <person name="Nishiyama T."/>
            <person name="Perroud P.-F."/>
            <person name="Lindquist E."/>
            <person name="Kamisugi Y."/>
            <person name="Tanahashi T."/>
            <person name="Sakakibara K."/>
            <person name="Fujita T."/>
            <person name="Oishi K."/>
            <person name="Shin-I T."/>
            <person name="Kuroki Y."/>
            <person name="Toyoda A."/>
            <person name="Suzuki Y."/>
            <person name="Hashimoto A."/>
            <person name="Yamaguchi K."/>
            <person name="Sugano A."/>
            <person name="Kohara Y."/>
            <person name="Fujiyama A."/>
            <person name="Anterola A."/>
            <person name="Aoki S."/>
            <person name="Ashton N."/>
            <person name="Barbazuk W.B."/>
            <person name="Barker E."/>
            <person name="Bennetzen J."/>
            <person name="Bezanilla M."/>
            <person name="Blankenship R."/>
            <person name="Cho S.H."/>
            <person name="Dutcher S."/>
            <person name="Estelle M."/>
            <person name="Fawcett J.A."/>
            <person name="Gundlach H."/>
            <person name="Hanada K."/>
            <person name="Heyl A."/>
            <person name="Hicks K.A."/>
            <person name="Hugh J."/>
            <person name="Lohr M."/>
            <person name="Mayer K."/>
            <person name="Melkozernov A."/>
            <person name="Murata T."/>
            <person name="Nelson D."/>
            <person name="Pils B."/>
            <person name="Prigge M."/>
            <person name="Reiss B."/>
            <person name="Renner T."/>
            <person name="Rombauts S."/>
            <person name="Rushton P."/>
            <person name="Sanderfoot A."/>
            <person name="Schween G."/>
            <person name="Shiu S.-H."/>
            <person name="Stueber K."/>
            <person name="Theodoulou F.L."/>
            <person name="Tu H."/>
            <person name="Van de Peer Y."/>
            <person name="Verrier P.J."/>
            <person name="Waters E."/>
            <person name="Wood A."/>
            <person name="Yang L."/>
            <person name="Cove D."/>
            <person name="Cuming A."/>
            <person name="Hasebe M."/>
            <person name="Lucas S."/>
            <person name="Mishler D.B."/>
            <person name="Reski R."/>
            <person name="Grigoriev I."/>
            <person name="Quatrano R.S."/>
            <person name="Boore J.L."/>
        </authorList>
    </citation>
    <scope>NUCLEOTIDE SEQUENCE [LARGE SCALE GENOMIC DNA]</scope>
    <source>
        <strain evidence="2 3">cv. Gransden 2004</strain>
    </source>
</reference>
<dbReference type="PANTHER" id="PTHR42648">
    <property type="entry name" value="TRANSPOSASE, PUTATIVE-RELATED"/>
    <property type="match status" value="1"/>
</dbReference>
<dbReference type="STRING" id="3218.A0A2K1L3K6"/>
<gene>
    <name evidence="1" type="ORF">PHYPA_003401</name>
</gene>
<organism evidence="1">
    <name type="scientific">Physcomitrium patens</name>
    <name type="common">Spreading-leaved earth moss</name>
    <name type="synonym">Physcomitrella patens</name>
    <dbReference type="NCBI Taxonomy" id="3218"/>
    <lineage>
        <taxon>Eukaryota</taxon>
        <taxon>Viridiplantae</taxon>
        <taxon>Streptophyta</taxon>
        <taxon>Embryophyta</taxon>
        <taxon>Bryophyta</taxon>
        <taxon>Bryophytina</taxon>
        <taxon>Bryopsida</taxon>
        <taxon>Funariidae</taxon>
        <taxon>Funariales</taxon>
        <taxon>Funariaceae</taxon>
        <taxon>Physcomitrium</taxon>
    </lineage>
</organism>
<dbReference type="InParanoid" id="A0A2K1L3K6"/>
<accession>A0A2K1L3K6</accession>
<dbReference type="InterPro" id="IPR036397">
    <property type="entry name" value="RNaseH_sf"/>
</dbReference>
<dbReference type="GO" id="GO:0003676">
    <property type="term" value="F:nucleic acid binding"/>
    <property type="evidence" value="ECO:0007669"/>
    <property type="project" value="InterPro"/>
</dbReference>
<evidence type="ECO:0008006" key="4">
    <source>
        <dbReference type="Google" id="ProtNLM"/>
    </source>
</evidence>
<dbReference type="InterPro" id="IPR039537">
    <property type="entry name" value="Retrotran_Ty1/copia-like"/>
</dbReference>
<dbReference type="Gramene" id="Pp3c2_29870V3.1">
    <property type="protein sequence ID" value="PAC:32937441.CDS.1"/>
    <property type="gene ID" value="Pp3c2_29870"/>
</dbReference>
<dbReference type="AlphaFoldDB" id="A0A2K1L3K6"/>
<dbReference type="InterPro" id="IPR012337">
    <property type="entry name" value="RNaseH-like_sf"/>
</dbReference>
<dbReference type="Gene3D" id="3.30.420.10">
    <property type="entry name" value="Ribonuclease H-like superfamily/Ribonuclease H"/>
    <property type="match status" value="1"/>
</dbReference>
<dbReference type="EMBL" id="ABEU02000002">
    <property type="protein sequence ID" value="PNR60608.1"/>
    <property type="molecule type" value="Genomic_DNA"/>
</dbReference>
<protein>
    <recommendedName>
        <fullName evidence="4">GAG-pre-integrase domain-containing protein</fullName>
    </recommendedName>
</protein>
<proteinExistence type="predicted"/>
<reference evidence="2" key="3">
    <citation type="submission" date="2020-12" db="UniProtKB">
        <authorList>
            <consortium name="EnsemblPlants"/>
        </authorList>
    </citation>
    <scope>IDENTIFICATION</scope>
</reference>
<name>A0A2K1L3K6_PHYPA</name>
<evidence type="ECO:0000313" key="3">
    <source>
        <dbReference type="Proteomes" id="UP000006727"/>
    </source>
</evidence>
<keyword evidence="3" id="KW-1185">Reference proteome</keyword>
<dbReference type="Proteomes" id="UP000006727">
    <property type="component" value="Chromosome 2"/>
</dbReference>
<evidence type="ECO:0000313" key="2">
    <source>
        <dbReference type="EnsemblPlants" id="PAC:32937441.CDS.1"/>
    </source>
</evidence>
<dbReference type="PANTHER" id="PTHR42648:SF24">
    <property type="entry name" value="INTEGRASE CATALYTIC DOMAIN-CONTAINING PROTEIN"/>
    <property type="match status" value="1"/>
</dbReference>
<reference evidence="1 3" key="2">
    <citation type="journal article" date="2018" name="Plant J.">
        <title>The Physcomitrella patens chromosome-scale assembly reveals moss genome structure and evolution.</title>
        <authorList>
            <person name="Lang D."/>
            <person name="Ullrich K.K."/>
            <person name="Murat F."/>
            <person name="Fuchs J."/>
            <person name="Jenkins J."/>
            <person name="Haas F.B."/>
            <person name="Piednoel M."/>
            <person name="Gundlach H."/>
            <person name="Van Bel M."/>
            <person name="Meyberg R."/>
            <person name="Vives C."/>
            <person name="Morata J."/>
            <person name="Symeonidi A."/>
            <person name="Hiss M."/>
            <person name="Muchero W."/>
            <person name="Kamisugi Y."/>
            <person name="Saleh O."/>
            <person name="Blanc G."/>
            <person name="Decker E.L."/>
            <person name="van Gessel N."/>
            <person name="Grimwood J."/>
            <person name="Hayes R.D."/>
            <person name="Graham S.W."/>
            <person name="Gunter L.E."/>
            <person name="McDaniel S.F."/>
            <person name="Hoernstein S.N.W."/>
            <person name="Larsson A."/>
            <person name="Li F.W."/>
            <person name="Perroud P.F."/>
            <person name="Phillips J."/>
            <person name="Ranjan P."/>
            <person name="Rokshar D.S."/>
            <person name="Rothfels C.J."/>
            <person name="Schneider L."/>
            <person name="Shu S."/>
            <person name="Stevenson D.W."/>
            <person name="Thummler F."/>
            <person name="Tillich M."/>
            <person name="Villarreal Aguilar J.C."/>
            <person name="Widiez T."/>
            <person name="Wong G.K."/>
            <person name="Wymore A."/>
            <person name="Zhang Y."/>
            <person name="Zimmer A.D."/>
            <person name="Quatrano R.S."/>
            <person name="Mayer K.F.X."/>
            <person name="Goodstein D."/>
            <person name="Casacuberta J.M."/>
            <person name="Vandepoele K."/>
            <person name="Reski R."/>
            <person name="Cuming A.C."/>
            <person name="Tuskan G.A."/>
            <person name="Maumus F."/>
            <person name="Salse J."/>
            <person name="Schmutz J."/>
            <person name="Rensing S.A."/>
        </authorList>
    </citation>
    <scope>NUCLEOTIDE SEQUENCE [LARGE SCALE GENOMIC DNA]</scope>
    <source>
        <strain evidence="2 3">cv. Gransden 2004</strain>
    </source>
</reference>
<dbReference type="SUPFAM" id="SSF53098">
    <property type="entry name" value="Ribonuclease H-like"/>
    <property type="match status" value="1"/>
</dbReference>
<sequence>MAANGAVNGLRLKTTQAPMLCSSCAFGKSHRATFLKNINRVRATQSRMLIHSDICGPMSVLSHSGSLYYILFQDDHTRYRFIFCITKKFDALVFSNYARLFSEILAIKFSY</sequence>